<dbReference type="AlphaFoldDB" id="A0A0R1UEH0"/>
<dbReference type="PRINTS" id="PR00035">
    <property type="entry name" value="HTHGNTR"/>
</dbReference>
<sequence>MAEIKYEIVKKGLKEAIERGDYQVGDKLPTESDLMAQYQVSRYTVRRAVGELQNDHYVYRIQGGGMYVDDWQDSVQKRTINNKMIGVVTTHLADYIFPSIISGIDRAISARGYSLIISNTHNNREKEAQSLQKMLDNQVAGLIIEPTQSAMPDPNIELYQQIEAAKIPTLFINAHYPQLQVPFLETKDMEAELAMTEYLISQGHQRILGIFQVDDMQGTHRMRGFINAYMAHPEISYLNKTIMYQSGQDMTKVLKQVSTIMSQPEHPTAVMCYNDELAIQIMDVIRSLGLRIPADVSVTGCDDFVLGRYIKPRLTTLEHPKEKMGLDAGTMIVKMIEGEPVESIKYEMPPHYNESVAKRN</sequence>
<protein>
    <submittedName>
        <fullName evidence="5">Transcriptional repressor</fullName>
    </submittedName>
</protein>
<reference evidence="5 6" key="1">
    <citation type="journal article" date="2015" name="Genome Announc.">
        <title>Expanding the biotechnology potential of lactobacilli through comparative genomics of 213 strains and associated genera.</title>
        <authorList>
            <person name="Sun Z."/>
            <person name="Harris H.M."/>
            <person name="McCann A."/>
            <person name="Guo C."/>
            <person name="Argimon S."/>
            <person name="Zhang W."/>
            <person name="Yang X."/>
            <person name="Jeffery I.B."/>
            <person name="Cooney J.C."/>
            <person name="Kagawa T.F."/>
            <person name="Liu W."/>
            <person name="Song Y."/>
            <person name="Salvetti E."/>
            <person name="Wrobel A."/>
            <person name="Rasinkangas P."/>
            <person name="Parkhill J."/>
            <person name="Rea M.C."/>
            <person name="O'Sullivan O."/>
            <person name="Ritari J."/>
            <person name="Douillard F.P."/>
            <person name="Paul Ross R."/>
            <person name="Yang R."/>
            <person name="Briner A.E."/>
            <person name="Felis G.E."/>
            <person name="de Vos W.M."/>
            <person name="Barrangou R."/>
            <person name="Klaenhammer T.R."/>
            <person name="Caufield P.W."/>
            <person name="Cui Y."/>
            <person name="Zhang H."/>
            <person name="O'Toole P.W."/>
        </authorList>
    </citation>
    <scope>NUCLEOTIDE SEQUENCE [LARGE SCALE GENOMIC DNA]</scope>
    <source>
        <strain evidence="5 6">DSM 15946</strain>
    </source>
</reference>
<dbReference type="PATRIC" id="fig|1423760.3.peg.696"/>
<dbReference type="Gene3D" id="1.10.10.10">
    <property type="entry name" value="Winged helix-like DNA-binding domain superfamily/Winged helix DNA-binding domain"/>
    <property type="match status" value="1"/>
</dbReference>
<dbReference type="Gene3D" id="3.40.50.2300">
    <property type="match status" value="2"/>
</dbReference>
<dbReference type="CDD" id="cd01541">
    <property type="entry name" value="PBP1_AraR"/>
    <property type="match status" value="1"/>
</dbReference>
<dbReference type="CDD" id="cd07377">
    <property type="entry name" value="WHTH_GntR"/>
    <property type="match status" value="1"/>
</dbReference>
<dbReference type="InterPro" id="IPR000524">
    <property type="entry name" value="Tscrpt_reg_HTH_GntR"/>
</dbReference>
<evidence type="ECO:0000313" key="6">
    <source>
        <dbReference type="Proteomes" id="UP000050816"/>
    </source>
</evidence>
<organism evidence="5 6">
    <name type="scientific">Limosilactobacillus ingluviei DSM 15946</name>
    <dbReference type="NCBI Taxonomy" id="1423760"/>
    <lineage>
        <taxon>Bacteria</taxon>
        <taxon>Bacillati</taxon>
        <taxon>Bacillota</taxon>
        <taxon>Bacilli</taxon>
        <taxon>Lactobacillales</taxon>
        <taxon>Lactobacillaceae</taxon>
        <taxon>Limosilactobacillus</taxon>
    </lineage>
</organism>
<dbReference type="RefSeq" id="WP_056953795.1">
    <property type="nucleotide sequence ID" value="NZ_AZFK01000015.1"/>
</dbReference>
<dbReference type="PANTHER" id="PTHR30146">
    <property type="entry name" value="LACI-RELATED TRANSCRIPTIONAL REPRESSOR"/>
    <property type="match status" value="1"/>
</dbReference>
<dbReference type="PANTHER" id="PTHR30146:SF150">
    <property type="entry name" value="ARABINOSE METABOLISM TRANSCRIPTIONAL REPRESSOR"/>
    <property type="match status" value="1"/>
</dbReference>
<dbReference type="Pfam" id="PF00392">
    <property type="entry name" value="GntR"/>
    <property type="match status" value="1"/>
</dbReference>
<dbReference type="Pfam" id="PF13377">
    <property type="entry name" value="Peripla_BP_3"/>
    <property type="match status" value="1"/>
</dbReference>
<dbReference type="InterPro" id="IPR036388">
    <property type="entry name" value="WH-like_DNA-bd_sf"/>
</dbReference>
<name>A0A0R1UEH0_9LACO</name>
<dbReference type="SUPFAM" id="SSF46785">
    <property type="entry name" value="Winged helix' DNA-binding domain"/>
    <property type="match status" value="1"/>
</dbReference>
<evidence type="ECO:0000256" key="3">
    <source>
        <dbReference type="ARBA" id="ARBA00023163"/>
    </source>
</evidence>
<dbReference type="PROSITE" id="PS50949">
    <property type="entry name" value="HTH_GNTR"/>
    <property type="match status" value="1"/>
</dbReference>
<evidence type="ECO:0000259" key="4">
    <source>
        <dbReference type="PROSITE" id="PS50949"/>
    </source>
</evidence>
<evidence type="ECO:0000256" key="2">
    <source>
        <dbReference type="ARBA" id="ARBA00023125"/>
    </source>
</evidence>
<dbReference type="SMART" id="SM00345">
    <property type="entry name" value="HTH_GNTR"/>
    <property type="match status" value="1"/>
</dbReference>
<dbReference type="GO" id="GO:0003700">
    <property type="term" value="F:DNA-binding transcription factor activity"/>
    <property type="evidence" value="ECO:0007669"/>
    <property type="project" value="InterPro"/>
</dbReference>
<evidence type="ECO:0000313" key="5">
    <source>
        <dbReference type="EMBL" id="KRL91804.1"/>
    </source>
</evidence>
<proteinExistence type="predicted"/>
<comment type="caution">
    <text evidence="5">The sequence shown here is derived from an EMBL/GenBank/DDBJ whole genome shotgun (WGS) entry which is preliminary data.</text>
</comment>
<dbReference type="InterPro" id="IPR046335">
    <property type="entry name" value="LacI/GalR-like_sensor"/>
</dbReference>
<keyword evidence="1" id="KW-0805">Transcription regulation</keyword>
<gene>
    <name evidence="5" type="ORF">FC43_GL000674</name>
</gene>
<evidence type="ECO:0000256" key="1">
    <source>
        <dbReference type="ARBA" id="ARBA00023015"/>
    </source>
</evidence>
<dbReference type="GO" id="GO:0000976">
    <property type="term" value="F:transcription cis-regulatory region binding"/>
    <property type="evidence" value="ECO:0007669"/>
    <property type="project" value="TreeGrafter"/>
</dbReference>
<dbReference type="InterPro" id="IPR028082">
    <property type="entry name" value="Peripla_BP_I"/>
</dbReference>
<accession>A0A0R1UEH0</accession>
<dbReference type="EMBL" id="AZFK01000015">
    <property type="protein sequence ID" value="KRL91804.1"/>
    <property type="molecule type" value="Genomic_DNA"/>
</dbReference>
<keyword evidence="3" id="KW-0804">Transcription</keyword>
<dbReference type="InterPro" id="IPR033532">
    <property type="entry name" value="AraR_ligand_bind_dom"/>
</dbReference>
<dbReference type="Proteomes" id="UP000050816">
    <property type="component" value="Unassembled WGS sequence"/>
</dbReference>
<dbReference type="InterPro" id="IPR036390">
    <property type="entry name" value="WH_DNA-bd_sf"/>
</dbReference>
<keyword evidence="2" id="KW-0238">DNA-binding</keyword>
<dbReference type="SUPFAM" id="SSF53822">
    <property type="entry name" value="Periplasmic binding protein-like I"/>
    <property type="match status" value="1"/>
</dbReference>
<feature type="domain" description="HTH gntR-type" evidence="4">
    <location>
        <begin position="3"/>
        <end position="71"/>
    </location>
</feature>